<keyword evidence="3 5" id="KW-1133">Transmembrane helix</keyword>
<dbReference type="Pfam" id="PF07291">
    <property type="entry name" value="MauE"/>
    <property type="match status" value="1"/>
</dbReference>
<feature type="transmembrane region" description="Helical" evidence="5">
    <location>
        <begin position="120"/>
        <end position="139"/>
    </location>
</feature>
<keyword evidence="2 5" id="KW-0812">Transmembrane</keyword>
<comment type="subcellular location">
    <subcellularLocation>
        <location evidence="1">Membrane</location>
        <topology evidence="1">Multi-pass membrane protein</topology>
    </subcellularLocation>
</comment>
<dbReference type="Proteomes" id="UP001241758">
    <property type="component" value="Unassembled WGS sequence"/>
</dbReference>
<sequence length="174" mass="17436">MTAVTQAGAPQGLAVHGDHPAISARHDGFAAFVASLAPIPWIAVASRRPVAVATVAAEATTVLLLWTPGTALAGYLLAVVTLAVFTAVLATGLRQGTALRCHCFGHDAGPVRPHHLARNLGLGAVAVLGLATAATTAMATDPAGWAIAILTGAVAGLATTRWDDIAFVLGSPTP</sequence>
<proteinExistence type="predicted"/>
<keyword evidence="4 5" id="KW-0472">Membrane</keyword>
<feature type="transmembrane region" description="Helical" evidence="5">
    <location>
        <begin position="72"/>
        <end position="90"/>
    </location>
</feature>
<dbReference type="RefSeq" id="WP_282765375.1">
    <property type="nucleotide sequence ID" value="NZ_JASCTH010000030.1"/>
</dbReference>
<name>A0ABT6WWH8_9ACTN</name>
<feature type="transmembrane region" description="Helical" evidence="5">
    <location>
        <begin position="145"/>
        <end position="162"/>
    </location>
</feature>
<evidence type="ECO:0000313" key="7">
    <source>
        <dbReference type="EMBL" id="MDI6104103.1"/>
    </source>
</evidence>
<evidence type="ECO:0000256" key="3">
    <source>
        <dbReference type="ARBA" id="ARBA00022989"/>
    </source>
</evidence>
<feature type="domain" description="Methylamine utilisation protein MauE" evidence="6">
    <location>
        <begin position="29"/>
        <end position="131"/>
    </location>
</feature>
<evidence type="ECO:0000256" key="5">
    <source>
        <dbReference type="SAM" id="Phobius"/>
    </source>
</evidence>
<reference evidence="7 8" key="1">
    <citation type="submission" date="2023-05" db="EMBL/GenBank/DDBJ databases">
        <title>Actinoplanes sp. NEAU-A12 genome sequencing.</title>
        <authorList>
            <person name="Wang Z.-S."/>
        </authorList>
    </citation>
    <scope>NUCLEOTIDE SEQUENCE [LARGE SCALE GENOMIC DNA]</scope>
    <source>
        <strain evidence="7 8">NEAU-A12</strain>
    </source>
</reference>
<organism evidence="7 8">
    <name type="scientific">Actinoplanes sandaracinus</name>
    <dbReference type="NCBI Taxonomy" id="3045177"/>
    <lineage>
        <taxon>Bacteria</taxon>
        <taxon>Bacillati</taxon>
        <taxon>Actinomycetota</taxon>
        <taxon>Actinomycetes</taxon>
        <taxon>Micromonosporales</taxon>
        <taxon>Micromonosporaceae</taxon>
        <taxon>Actinoplanes</taxon>
    </lineage>
</organism>
<accession>A0ABT6WWH8</accession>
<comment type="caution">
    <text evidence="7">The sequence shown here is derived from an EMBL/GenBank/DDBJ whole genome shotgun (WGS) entry which is preliminary data.</text>
</comment>
<evidence type="ECO:0000313" key="8">
    <source>
        <dbReference type="Proteomes" id="UP001241758"/>
    </source>
</evidence>
<evidence type="ECO:0000256" key="1">
    <source>
        <dbReference type="ARBA" id="ARBA00004141"/>
    </source>
</evidence>
<evidence type="ECO:0000259" key="6">
    <source>
        <dbReference type="Pfam" id="PF07291"/>
    </source>
</evidence>
<evidence type="ECO:0000256" key="4">
    <source>
        <dbReference type="ARBA" id="ARBA00023136"/>
    </source>
</evidence>
<protein>
    <recommendedName>
        <fullName evidence="6">Methylamine utilisation protein MauE domain-containing protein</fullName>
    </recommendedName>
</protein>
<keyword evidence="8" id="KW-1185">Reference proteome</keyword>
<gene>
    <name evidence="7" type="ORF">QLQ12_36480</name>
</gene>
<dbReference type="EMBL" id="JASCTH010000030">
    <property type="protein sequence ID" value="MDI6104103.1"/>
    <property type="molecule type" value="Genomic_DNA"/>
</dbReference>
<dbReference type="InterPro" id="IPR009908">
    <property type="entry name" value="Methylamine_util_MauE"/>
</dbReference>
<evidence type="ECO:0000256" key="2">
    <source>
        <dbReference type="ARBA" id="ARBA00022692"/>
    </source>
</evidence>